<keyword evidence="1" id="KW-0472">Membrane</keyword>
<dbReference type="InterPro" id="IPR043502">
    <property type="entry name" value="DNA/RNA_pol_sf"/>
</dbReference>
<accession>A0A3M7SDK3</accession>
<dbReference type="InterPro" id="IPR023211">
    <property type="entry name" value="DNA_pol_palm_dom_sf"/>
</dbReference>
<feature type="transmembrane region" description="Helical" evidence="1">
    <location>
        <begin position="137"/>
        <end position="153"/>
    </location>
</feature>
<dbReference type="SUPFAM" id="SSF56672">
    <property type="entry name" value="DNA/RNA polymerases"/>
    <property type="match status" value="1"/>
</dbReference>
<reference evidence="2 3" key="1">
    <citation type="journal article" date="2018" name="Sci. Rep.">
        <title>Genomic signatures of local adaptation to the degree of environmental predictability in rotifers.</title>
        <authorList>
            <person name="Franch-Gras L."/>
            <person name="Hahn C."/>
            <person name="Garcia-Roger E.M."/>
            <person name="Carmona M.J."/>
            <person name="Serra M."/>
            <person name="Gomez A."/>
        </authorList>
    </citation>
    <scope>NUCLEOTIDE SEQUENCE [LARGE SCALE GENOMIC DNA]</scope>
    <source>
        <strain evidence="2">HYR1</strain>
    </source>
</reference>
<keyword evidence="1" id="KW-1133">Transmembrane helix</keyword>
<dbReference type="EMBL" id="REGN01001568">
    <property type="protein sequence ID" value="RNA33856.1"/>
    <property type="molecule type" value="Genomic_DNA"/>
</dbReference>
<organism evidence="2 3">
    <name type="scientific">Brachionus plicatilis</name>
    <name type="common">Marine rotifer</name>
    <name type="synonym">Brachionus muelleri</name>
    <dbReference type="NCBI Taxonomy" id="10195"/>
    <lineage>
        <taxon>Eukaryota</taxon>
        <taxon>Metazoa</taxon>
        <taxon>Spiralia</taxon>
        <taxon>Gnathifera</taxon>
        <taxon>Rotifera</taxon>
        <taxon>Eurotatoria</taxon>
        <taxon>Monogononta</taxon>
        <taxon>Pseudotrocha</taxon>
        <taxon>Ploima</taxon>
        <taxon>Brachionidae</taxon>
        <taxon>Brachionus</taxon>
    </lineage>
</organism>
<evidence type="ECO:0000313" key="2">
    <source>
        <dbReference type="EMBL" id="RNA33856.1"/>
    </source>
</evidence>
<protein>
    <submittedName>
        <fullName evidence="2">Uncharacterized protein</fullName>
    </submittedName>
</protein>
<keyword evidence="1" id="KW-0812">Transmembrane</keyword>
<gene>
    <name evidence="2" type="ORF">BpHYR1_023478</name>
</gene>
<dbReference type="Proteomes" id="UP000276133">
    <property type="component" value="Unassembled WGS sequence"/>
</dbReference>
<sequence>MNVKPIKLKFEKIYSPCVFLAKKRYLGYIPDLNLTRDLRLLNHSDVHHEIRLFMMQLLGHVQNVIKCTPKNVIIGIMTRIKLQLTIINWHLEVDDQFKKVYLRFFISKLTKLKIDFIIGLRKCFFNFFLFSKSTLHILFYALIPIIAFFESIITKEYRGREYYDNEKSIAACQVAN</sequence>
<dbReference type="Gene3D" id="3.90.1600.10">
    <property type="entry name" value="Palm domain of DNA polymerase"/>
    <property type="match status" value="1"/>
</dbReference>
<evidence type="ECO:0000313" key="3">
    <source>
        <dbReference type="Proteomes" id="UP000276133"/>
    </source>
</evidence>
<dbReference type="OrthoDB" id="2414538at2759"/>
<proteinExistence type="predicted"/>
<comment type="caution">
    <text evidence="2">The sequence shown here is derived from an EMBL/GenBank/DDBJ whole genome shotgun (WGS) entry which is preliminary data.</text>
</comment>
<evidence type="ECO:0000256" key="1">
    <source>
        <dbReference type="SAM" id="Phobius"/>
    </source>
</evidence>
<name>A0A3M7SDK3_BRAPC</name>
<dbReference type="AlphaFoldDB" id="A0A3M7SDK3"/>
<keyword evidence="3" id="KW-1185">Reference proteome</keyword>